<organism evidence="1 2">
    <name type="scientific">Ganoderma sinense ZZ0214-1</name>
    <dbReference type="NCBI Taxonomy" id="1077348"/>
    <lineage>
        <taxon>Eukaryota</taxon>
        <taxon>Fungi</taxon>
        <taxon>Dikarya</taxon>
        <taxon>Basidiomycota</taxon>
        <taxon>Agaricomycotina</taxon>
        <taxon>Agaricomycetes</taxon>
        <taxon>Polyporales</taxon>
        <taxon>Polyporaceae</taxon>
        <taxon>Ganoderma</taxon>
    </lineage>
</organism>
<evidence type="ECO:0000313" key="2">
    <source>
        <dbReference type="Proteomes" id="UP000230002"/>
    </source>
</evidence>
<accession>A0A2G8RRG6</accession>
<dbReference type="Proteomes" id="UP000230002">
    <property type="component" value="Unassembled WGS sequence"/>
</dbReference>
<reference evidence="1 2" key="1">
    <citation type="journal article" date="2015" name="Sci. Rep.">
        <title>Chromosome-level genome map provides insights into diverse defense mechanisms in the medicinal fungus Ganoderma sinense.</title>
        <authorList>
            <person name="Zhu Y."/>
            <person name="Xu J."/>
            <person name="Sun C."/>
            <person name="Zhou S."/>
            <person name="Xu H."/>
            <person name="Nelson D.R."/>
            <person name="Qian J."/>
            <person name="Song J."/>
            <person name="Luo H."/>
            <person name="Xiang L."/>
            <person name="Li Y."/>
            <person name="Xu Z."/>
            <person name="Ji A."/>
            <person name="Wang L."/>
            <person name="Lu S."/>
            <person name="Hayward A."/>
            <person name="Sun W."/>
            <person name="Li X."/>
            <person name="Schwartz D.C."/>
            <person name="Wang Y."/>
            <person name="Chen S."/>
        </authorList>
    </citation>
    <scope>NUCLEOTIDE SEQUENCE [LARGE SCALE GENOMIC DNA]</scope>
    <source>
        <strain evidence="1 2">ZZ0214-1</strain>
    </source>
</reference>
<protein>
    <submittedName>
        <fullName evidence="1">Uncharacterized protein</fullName>
    </submittedName>
</protein>
<sequence>MVAEGISIDVGQLLKLKEHLARALGFAEVAMMAVGNANHFYVRFNSLDAVRETAYPCLNELMLTMDSAQPYSLVSSAMGGRHSDDEPGAPLLVGSIFVDLFLEAFIQCENLDTLPPLVLKNMLKSLIIVIYKHDFDTRPLKLYQAHLRRAVKRALDLLLEELSYDLRQLVLTVCRAFIKRWPHLIGNFVCDAIESTIAVMEKMNYHHNGDDILVEQTKNFLCTTLGLYAFSGVFYLLCKRRRAPEFFAIIKHVVGPLAKAERNPHPHENLRDALLRDTLTRAVEGDDDALQTVIDNVNTYVEVVHHTDYSLLLMQFVGMSLTNLTRKTADLRHARFDPSPLLLLACTLIQHNKANSRDLLLYLETLLRSSLLRSNVSVASLRRVLHVTTTLYRRAAAKAGQANPESTLVNPITSAMYEIARDGLNGKARVTHATLTALIEALTLTPDRGSAKVTFIPLESQLSLAHDGLGYLYHESTADGLMQSDFVTSQAVAKMIMQGAEVQPTVLGGLAKSPITVRVWNVLTLAALSRPSGSSAALLFEHFPIFTLAYCTSLQSYQTVLTLDSSDAQDHAHTDISTAYAAIKLWLLLARKAASEHQSVDASGALQDGEGMAAKMVWNELWPPFETIITAFEGDARSGTVSPLASSVWTSVADLLLFVRQSRSVIALNTAVPGRILDRLKGVIRGESKVLRVVRSLKDAPPDDSLDHFVNQLLTEITAEEKLQAAKRQINMERGRRVAS</sequence>
<dbReference type="EMBL" id="AYKW01000067">
    <property type="protein sequence ID" value="PIL24081.1"/>
    <property type="molecule type" value="Genomic_DNA"/>
</dbReference>
<proteinExistence type="predicted"/>
<dbReference type="STRING" id="1077348.A0A2G8RRG6"/>
<name>A0A2G8RRG6_9APHY</name>
<dbReference type="OrthoDB" id="6270916at2759"/>
<evidence type="ECO:0000313" key="1">
    <source>
        <dbReference type="EMBL" id="PIL24081.1"/>
    </source>
</evidence>
<comment type="caution">
    <text evidence="1">The sequence shown here is derived from an EMBL/GenBank/DDBJ whole genome shotgun (WGS) entry which is preliminary data.</text>
</comment>
<gene>
    <name evidence="1" type="ORF">GSI_13832</name>
</gene>
<dbReference type="AlphaFoldDB" id="A0A2G8RRG6"/>
<keyword evidence="2" id="KW-1185">Reference proteome</keyword>